<dbReference type="InterPro" id="IPR029058">
    <property type="entry name" value="AB_hydrolase_fold"/>
</dbReference>
<comment type="caution">
    <text evidence="2">The sequence shown here is derived from an EMBL/GenBank/DDBJ whole genome shotgun (WGS) entry which is preliminary data.</text>
</comment>
<keyword evidence="2" id="KW-0378">Hydrolase</keyword>
<evidence type="ECO:0000313" key="2">
    <source>
        <dbReference type="EMBL" id="GAA1511935.1"/>
    </source>
</evidence>
<proteinExistence type="predicted"/>
<dbReference type="GO" id="GO:0016787">
    <property type="term" value="F:hydrolase activity"/>
    <property type="evidence" value="ECO:0007669"/>
    <property type="project" value="UniProtKB-KW"/>
</dbReference>
<organism evidence="2 3">
    <name type="scientific">Nocardioides humi</name>
    <dbReference type="NCBI Taxonomy" id="449461"/>
    <lineage>
        <taxon>Bacteria</taxon>
        <taxon>Bacillati</taxon>
        <taxon>Actinomycetota</taxon>
        <taxon>Actinomycetes</taxon>
        <taxon>Propionibacteriales</taxon>
        <taxon>Nocardioidaceae</taxon>
        <taxon>Nocardioides</taxon>
    </lineage>
</organism>
<feature type="domain" description="Peptidase S33 tripeptidyl aminopeptidase-like C-terminal" evidence="1">
    <location>
        <begin position="160"/>
        <end position="225"/>
    </location>
</feature>
<dbReference type="Pfam" id="PF08386">
    <property type="entry name" value="Abhydrolase_4"/>
    <property type="match status" value="1"/>
</dbReference>
<evidence type="ECO:0000259" key="1">
    <source>
        <dbReference type="Pfam" id="PF08386"/>
    </source>
</evidence>
<sequence length="243" mass="25483">MTVTSWDEPVGGTPRGTLVVLPGRGETAASYDRFGRRLSADAWRVRLVPVDLGDPDGPDAVREQVEKLLVDESLPAPKVLVGSDSGATLAALLAPALPVDGVVLAGIALPGSAGGSWDSWEDEVDARTACPVHRRVISEDSGFGRGGLDQPLPWSSVELTSPGRPVLVLHGSADPVTPVADALAAYDALREARVRVVDGGRHDVLNDASHRSVAATVVLFLESLRLGTDLPDVVREPEGSVTR</sequence>
<protein>
    <submittedName>
        <fullName evidence="2">Alpha/beta fold hydrolase</fullName>
    </submittedName>
</protein>
<gene>
    <name evidence="2" type="ORF">GCM10009788_15580</name>
</gene>
<dbReference type="Proteomes" id="UP001500842">
    <property type="component" value="Unassembled WGS sequence"/>
</dbReference>
<dbReference type="InterPro" id="IPR013595">
    <property type="entry name" value="Pept_S33_TAP-like_C"/>
</dbReference>
<dbReference type="EMBL" id="BAAAOR010000012">
    <property type="protein sequence ID" value="GAA1511935.1"/>
    <property type="molecule type" value="Genomic_DNA"/>
</dbReference>
<accession>A0ABN2A5S2</accession>
<dbReference type="RefSeq" id="WP_141005751.1">
    <property type="nucleotide sequence ID" value="NZ_BAAAOR010000012.1"/>
</dbReference>
<keyword evidence="3" id="KW-1185">Reference proteome</keyword>
<name>A0ABN2A5S2_9ACTN</name>
<reference evidence="2 3" key="1">
    <citation type="journal article" date="2019" name="Int. J. Syst. Evol. Microbiol.">
        <title>The Global Catalogue of Microorganisms (GCM) 10K type strain sequencing project: providing services to taxonomists for standard genome sequencing and annotation.</title>
        <authorList>
            <consortium name="The Broad Institute Genomics Platform"/>
            <consortium name="The Broad Institute Genome Sequencing Center for Infectious Disease"/>
            <person name="Wu L."/>
            <person name="Ma J."/>
        </authorList>
    </citation>
    <scope>NUCLEOTIDE SEQUENCE [LARGE SCALE GENOMIC DNA]</scope>
    <source>
        <strain evidence="2 3">JCM 14942</strain>
    </source>
</reference>
<dbReference type="SUPFAM" id="SSF53474">
    <property type="entry name" value="alpha/beta-Hydrolases"/>
    <property type="match status" value="1"/>
</dbReference>
<dbReference type="Gene3D" id="3.40.50.1820">
    <property type="entry name" value="alpha/beta hydrolase"/>
    <property type="match status" value="1"/>
</dbReference>
<evidence type="ECO:0000313" key="3">
    <source>
        <dbReference type="Proteomes" id="UP001500842"/>
    </source>
</evidence>